<evidence type="ECO:0000313" key="1">
    <source>
        <dbReference type="EMBL" id="KAG5835638.1"/>
    </source>
</evidence>
<sequence length="55" mass="6262">MHMAPPVEKRIGSLCMANTSQQVSLTLTLDIFPRHQGLCSRILCRNRMACRYIVT</sequence>
<dbReference type="Proteomes" id="UP001044222">
    <property type="component" value="Chromosome 14"/>
</dbReference>
<reference evidence="1" key="1">
    <citation type="submission" date="2021-01" db="EMBL/GenBank/DDBJ databases">
        <title>A chromosome-scale assembly of European eel, Anguilla anguilla.</title>
        <authorList>
            <person name="Henkel C."/>
            <person name="Jong-Raadsen S.A."/>
            <person name="Dufour S."/>
            <person name="Weltzien F.-A."/>
            <person name="Palstra A.P."/>
            <person name="Pelster B."/>
            <person name="Spaink H.P."/>
            <person name="Van Den Thillart G.E."/>
            <person name="Jansen H."/>
            <person name="Zahm M."/>
            <person name="Klopp C."/>
            <person name="Cedric C."/>
            <person name="Louis A."/>
            <person name="Berthelot C."/>
            <person name="Parey E."/>
            <person name="Roest Crollius H."/>
            <person name="Montfort J."/>
            <person name="Robinson-Rechavi M."/>
            <person name="Bucao C."/>
            <person name="Bouchez O."/>
            <person name="Gislard M."/>
            <person name="Lluch J."/>
            <person name="Milhes M."/>
            <person name="Lampietro C."/>
            <person name="Lopez Roques C."/>
            <person name="Donnadieu C."/>
            <person name="Braasch I."/>
            <person name="Desvignes T."/>
            <person name="Postlethwait J."/>
            <person name="Bobe J."/>
            <person name="Guiguen Y."/>
            <person name="Dirks R."/>
        </authorList>
    </citation>
    <scope>NUCLEOTIDE SEQUENCE</scope>
    <source>
        <strain evidence="1">Tag_6206</strain>
        <tissue evidence="1">Liver</tissue>
    </source>
</reference>
<name>A0A9D3LVL4_ANGAN</name>
<dbReference type="AlphaFoldDB" id="A0A9D3LVL4"/>
<organism evidence="1 2">
    <name type="scientific">Anguilla anguilla</name>
    <name type="common">European freshwater eel</name>
    <name type="synonym">Muraena anguilla</name>
    <dbReference type="NCBI Taxonomy" id="7936"/>
    <lineage>
        <taxon>Eukaryota</taxon>
        <taxon>Metazoa</taxon>
        <taxon>Chordata</taxon>
        <taxon>Craniata</taxon>
        <taxon>Vertebrata</taxon>
        <taxon>Euteleostomi</taxon>
        <taxon>Actinopterygii</taxon>
        <taxon>Neopterygii</taxon>
        <taxon>Teleostei</taxon>
        <taxon>Anguilliformes</taxon>
        <taxon>Anguillidae</taxon>
        <taxon>Anguilla</taxon>
    </lineage>
</organism>
<comment type="caution">
    <text evidence="1">The sequence shown here is derived from an EMBL/GenBank/DDBJ whole genome shotgun (WGS) entry which is preliminary data.</text>
</comment>
<proteinExistence type="predicted"/>
<dbReference type="EMBL" id="JAFIRN010000014">
    <property type="protein sequence ID" value="KAG5835638.1"/>
    <property type="molecule type" value="Genomic_DNA"/>
</dbReference>
<accession>A0A9D3LVL4</accession>
<gene>
    <name evidence="1" type="ORF">ANANG_G00246140</name>
</gene>
<keyword evidence="2" id="KW-1185">Reference proteome</keyword>
<protein>
    <submittedName>
        <fullName evidence="1">Uncharacterized protein</fullName>
    </submittedName>
</protein>
<evidence type="ECO:0000313" key="2">
    <source>
        <dbReference type="Proteomes" id="UP001044222"/>
    </source>
</evidence>